<evidence type="ECO:0000313" key="1">
    <source>
        <dbReference type="EMBL" id="MBN4068841.1"/>
    </source>
</evidence>
<dbReference type="Proteomes" id="UP000717534">
    <property type="component" value="Unassembled WGS sequence"/>
</dbReference>
<keyword evidence="2" id="KW-1185">Reference proteome</keyword>
<protein>
    <submittedName>
        <fullName evidence="1">Uncharacterized protein</fullName>
    </submittedName>
</protein>
<accession>A0ABS3AUS3</accession>
<gene>
    <name evidence="1" type="ORF">JYU06_04915</name>
</gene>
<evidence type="ECO:0000313" key="2">
    <source>
        <dbReference type="Proteomes" id="UP000717534"/>
    </source>
</evidence>
<name>A0ABS3AUS3_9BACT</name>
<dbReference type="EMBL" id="JAFITO010000063">
    <property type="protein sequence ID" value="MBN4068841.1"/>
    <property type="molecule type" value="Genomic_DNA"/>
</dbReference>
<proteinExistence type="predicted"/>
<comment type="caution">
    <text evidence="1">The sequence shown here is derived from an EMBL/GenBank/DDBJ whole genome shotgun (WGS) entry which is preliminary data.</text>
</comment>
<organism evidence="1 2">
    <name type="scientific">Desulfotalea psychrophila</name>
    <dbReference type="NCBI Taxonomy" id="84980"/>
    <lineage>
        <taxon>Bacteria</taxon>
        <taxon>Pseudomonadati</taxon>
        <taxon>Thermodesulfobacteriota</taxon>
        <taxon>Desulfobulbia</taxon>
        <taxon>Desulfobulbales</taxon>
        <taxon>Desulfocapsaceae</taxon>
        <taxon>Desulfotalea</taxon>
    </lineage>
</organism>
<reference evidence="1 2" key="1">
    <citation type="submission" date="2021-02" db="EMBL/GenBank/DDBJ databases">
        <title>Activity-based single-cell genomes from oceanic crustal fluid captures similar information to metagenomic and metatranscriptomic surveys with orders of magnitude less sampling.</title>
        <authorList>
            <person name="D'Angelo T.S."/>
            <person name="Orcutt B.N."/>
        </authorList>
    </citation>
    <scope>NUCLEOTIDE SEQUENCE [LARGE SCALE GENOMIC DNA]</scope>
    <source>
        <strain evidence="1">AH-315-G02</strain>
    </source>
</reference>
<sequence length="115" mass="12726">MPISNKRNKHLQTVPIEAVKLVPRYNPELVSIHEKVLGKGKSKQSNTGNSTKLVAYMLAVESFELGTVRTFGGGTHGLFKDRQVFPQTQSSVTTNSLRQQIDVWSRAFALSQGIV</sequence>